<evidence type="ECO:0000259" key="1">
    <source>
        <dbReference type="Pfam" id="PF02036"/>
    </source>
</evidence>
<dbReference type="RefSeq" id="WP_396683119.1">
    <property type="nucleotide sequence ID" value="NZ_JBIRPU010000020.1"/>
</dbReference>
<dbReference type="Pfam" id="PF02036">
    <property type="entry name" value="SCP2"/>
    <property type="match status" value="1"/>
</dbReference>
<dbReference type="Proteomes" id="UP001611075">
    <property type="component" value="Unassembled WGS sequence"/>
</dbReference>
<dbReference type="EMBL" id="JBIRPU010000020">
    <property type="protein sequence ID" value="MFI0795682.1"/>
    <property type="molecule type" value="Genomic_DNA"/>
</dbReference>
<reference evidence="2 3" key="1">
    <citation type="submission" date="2024-10" db="EMBL/GenBank/DDBJ databases">
        <title>The Natural Products Discovery Center: Release of the First 8490 Sequenced Strains for Exploring Actinobacteria Biosynthetic Diversity.</title>
        <authorList>
            <person name="Kalkreuter E."/>
            <person name="Kautsar S.A."/>
            <person name="Yang D."/>
            <person name="Bader C.D."/>
            <person name="Teijaro C.N."/>
            <person name="Fluegel L."/>
            <person name="Davis C.M."/>
            <person name="Simpson J.R."/>
            <person name="Lauterbach L."/>
            <person name="Steele A.D."/>
            <person name="Gui C."/>
            <person name="Meng S."/>
            <person name="Li G."/>
            <person name="Viehrig K."/>
            <person name="Ye F."/>
            <person name="Su P."/>
            <person name="Kiefer A.F."/>
            <person name="Nichols A."/>
            <person name="Cepeda A.J."/>
            <person name="Yan W."/>
            <person name="Fan B."/>
            <person name="Jiang Y."/>
            <person name="Adhikari A."/>
            <person name="Zheng C.-J."/>
            <person name="Schuster L."/>
            <person name="Cowan T.M."/>
            <person name="Smanski M.J."/>
            <person name="Chevrette M.G."/>
            <person name="De Carvalho L.P.S."/>
            <person name="Shen B."/>
        </authorList>
    </citation>
    <scope>NUCLEOTIDE SEQUENCE [LARGE SCALE GENOMIC DNA]</scope>
    <source>
        <strain evidence="2 3">NPDC021253</strain>
    </source>
</reference>
<proteinExistence type="predicted"/>
<accession>A0ABW7STW8</accession>
<sequence>MLDATTRFFENLDRRGYEPLLTKISGTLRFDLNDGPQTRHWLLAIDRGRLRVSQETREADTVVGTTPELLEELAAGRENGMAALIRGDMTVTGDIRLVVQVDRLFPAPLGSREPRPIFHREVY</sequence>
<name>A0ABW7STW8_9ACTN</name>
<dbReference type="Gene3D" id="3.30.1050.10">
    <property type="entry name" value="SCP2 sterol-binding domain"/>
    <property type="match status" value="1"/>
</dbReference>
<protein>
    <submittedName>
        <fullName evidence="2">SCP2 sterol-binding domain-containing protein</fullName>
    </submittedName>
</protein>
<dbReference type="SUPFAM" id="SSF55718">
    <property type="entry name" value="SCP-like"/>
    <property type="match status" value="1"/>
</dbReference>
<dbReference type="InterPro" id="IPR036527">
    <property type="entry name" value="SCP2_sterol-bd_dom_sf"/>
</dbReference>
<organism evidence="2 3">
    <name type="scientific">Micromonospora rubida</name>
    <dbReference type="NCBI Taxonomy" id="2697657"/>
    <lineage>
        <taxon>Bacteria</taxon>
        <taxon>Bacillati</taxon>
        <taxon>Actinomycetota</taxon>
        <taxon>Actinomycetes</taxon>
        <taxon>Micromonosporales</taxon>
        <taxon>Micromonosporaceae</taxon>
        <taxon>Micromonospora</taxon>
    </lineage>
</organism>
<comment type="caution">
    <text evidence="2">The sequence shown here is derived from an EMBL/GenBank/DDBJ whole genome shotgun (WGS) entry which is preliminary data.</text>
</comment>
<evidence type="ECO:0000313" key="2">
    <source>
        <dbReference type="EMBL" id="MFI0795682.1"/>
    </source>
</evidence>
<evidence type="ECO:0000313" key="3">
    <source>
        <dbReference type="Proteomes" id="UP001611075"/>
    </source>
</evidence>
<dbReference type="InterPro" id="IPR003033">
    <property type="entry name" value="SCP2_sterol-bd_dom"/>
</dbReference>
<keyword evidence="3" id="KW-1185">Reference proteome</keyword>
<feature type="domain" description="SCP2" evidence="1">
    <location>
        <begin position="15"/>
        <end position="105"/>
    </location>
</feature>
<gene>
    <name evidence="2" type="ORF">ACH4OY_23825</name>
</gene>